<accession>A0A553K110</accession>
<dbReference type="Proteomes" id="UP000317638">
    <property type="component" value="Unassembled WGS sequence"/>
</dbReference>
<evidence type="ECO:0000256" key="1">
    <source>
        <dbReference type="ARBA" id="ARBA00004418"/>
    </source>
</evidence>
<dbReference type="InterPro" id="IPR010067">
    <property type="entry name" value="ABC_SsuA_sub-bd"/>
</dbReference>
<dbReference type="PANTHER" id="PTHR30024">
    <property type="entry name" value="ALIPHATIC SULFONATES-BINDING PROTEIN-RELATED"/>
    <property type="match status" value="1"/>
</dbReference>
<reference evidence="6 7" key="1">
    <citation type="submission" date="2019-07" db="EMBL/GenBank/DDBJ databases">
        <authorList>
            <person name="Zhou L.-Y."/>
        </authorList>
    </citation>
    <scope>NUCLEOTIDE SEQUENCE [LARGE SCALE GENOMIC DNA]</scope>
    <source>
        <strain evidence="6 7">YIM 101269</strain>
    </source>
</reference>
<dbReference type="Pfam" id="PF09084">
    <property type="entry name" value="NMT1"/>
    <property type="match status" value="1"/>
</dbReference>
<keyword evidence="3" id="KW-0813">Transport</keyword>
<dbReference type="PANTHER" id="PTHR30024:SF47">
    <property type="entry name" value="TAURINE-BINDING PERIPLASMIC PROTEIN"/>
    <property type="match status" value="1"/>
</dbReference>
<dbReference type="SUPFAM" id="SSF53850">
    <property type="entry name" value="Periplasmic binding protein-like II"/>
    <property type="match status" value="1"/>
</dbReference>
<dbReference type="GO" id="GO:0042626">
    <property type="term" value="F:ATPase-coupled transmembrane transporter activity"/>
    <property type="evidence" value="ECO:0007669"/>
    <property type="project" value="InterPro"/>
</dbReference>
<evidence type="ECO:0000259" key="5">
    <source>
        <dbReference type="Pfam" id="PF09084"/>
    </source>
</evidence>
<keyword evidence="7" id="KW-1185">Reference proteome</keyword>
<dbReference type="NCBIfam" id="TIGR01728">
    <property type="entry name" value="SsuA_fam"/>
    <property type="match status" value="1"/>
</dbReference>
<organism evidence="6 7">
    <name type="scientific">Tessaracoccus rhinocerotis</name>
    <dbReference type="NCBI Taxonomy" id="1689449"/>
    <lineage>
        <taxon>Bacteria</taxon>
        <taxon>Bacillati</taxon>
        <taxon>Actinomycetota</taxon>
        <taxon>Actinomycetes</taxon>
        <taxon>Propionibacteriales</taxon>
        <taxon>Propionibacteriaceae</taxon>
        <taxon>Tessaracoccus</taxon>
    </lineage>
</organism>
<comment type="similarity">
    <text evidence="2">Belongs to the bacterial solute-binding protein SsuA/TauA family.</text>
</comment>
<evidence type="ECO:0000313" key="6">
    <source>
        <dbReference type="EMBL" id="TRY18388.1"/>
    </source>
</evidence>
<gene>
    <name evidence="6" type="ORF">FOJ82_09275</name>
</gene>
<keyword evidence="4" id="KW-0732">Signal</keyword>
<dbReference type="Gene3D" id="3.40.190.10">
    <property type="entry name" value="Periplasmic binding protein-like II"/>
    <property type="match status" value="2"/>
</dbReference>
<dbReference type="GO" id="GO:0016020">
    <property type="term" value="C:membrane"/>
    <property type="evidence" value="ECO:0007669"/>
    <property type="project" value="InterPro"/>
</dbReference>
<evidence type="ECO:0000313" key="7">
    <source>
        <dbReference type="Proteomes" id="UP000317638"/>
    </source>
</evidence>
<dbReference type="EMBL" id="VKKG01000003">
    <property type="protein sequence ID" value="TRY18388.1"/>
    <property type="molecule type" value="Genomic_DNA"/>
</dbReference>
<feature type="domain" description="SsuA/THI5-like" evidence="5">
    <location>
        <begin position="59"/>
        <end position="258"/>
    </location>
</feature>
<evidence type="ECO:0000256" key="4">
    <source>
        <dbReference type="ARBA" id="ARBA00022729"/>
    </source>
</evidence>
<dbReference type="GO" id="GO:0042597">
    <property type="term" value="C:periplasmic space"/>
    <property type="evidence" value="ECO:0007669"/>
    <property type="project" value="UniProtKB-SubCell"/>
</dbReference>
<dbReference type="AlphaFoldDB" id="A0A553K110"/>
<comment type="subcellular location">
    <subcellularLocation>
        <location evidence="1">Periplasm</location>
    </subcellularLocation>
</comment>
<evidence type="ECO:0000256" key="3">
    <source>
        <dbReference type="ARBA" id="ARBA00022448"/>
    </source>
</evidence>
<evidence type="ECO:0000256" key="2">
    <source>
        <dbReference type="ARBA" id="ARBA00010742"/>
    </source>
</evidence>
<name>A0A553K110_9ACTN</name>
<dbReference type="InterPro" id="IPR015168">
    <property type="entry name" value="SsuA/THI5"/>
</dbReference>
<dbReference type="OrthoDB" id="7374754at2"/>
<sequence length="333" mass="35390">MLIGSAGILGVGVLTACASDEESAIPDAGGEETTGAAVETEPVKVGYIADGNGAMLVSIAEQQGLWAKHGLEAETVVFTNGPLQIQALGTGDIDFGYIGFGALWLPMSGEAKVVTVNSNGQADRVLAQAGISSVEDLRGKTVGVPEGTSGDILLTLALESAGMTVDDIERVVMDPPTAVSAFISGQVDAVGIWYPHVQTILDQKPDTVELVKSADFPELAFPACQVAAPDITDRPELLAKFQAVQKDAYAWAVDNREELNTQLAEFLDIPEESIASEQEFVDVLSPDRVSEMISDGTLEDWFTTLNEHFVEAAKLEEVVPVADYWLATEYEQA</sequence>
<proteinExistence type="inferred from homology"/>
<comment type="caution">
    <text evidence="6">The sequence shown here is derived from an EMBL/GenBank/DDBJ whole genome shotgun (WGS) entry which is preliminary data.</text>
</comment>
<protein>
    <submittedName>
        <fullName evidence="6">Aliphatic sulfonate ABC transporter substrate-binding protein</fullName>
    </submittedName>
</protein>